<dbReference type="InterPro" id="IPR032466">
    <property type="entry name" value="Metal_Hydrolase"/>
</dbReference>
<evidence type="ECO:0000313" key="1">
    <source>
        <dbReference type="EMBL" id="MPM70292.1"/>
    </source>
</evidence>
<reference evidence="1" key="1">
    <citation type="submission" date="2019-08" db="EMBL/GenBank/DDBJ databases">
        <authorList>
            <person name="Kucharzyk K."/>
            <person name="Murdoch R.W."/>
            <person name="Higgins S."/>
            <person name="Loffler F."/>
        </authorList>
    </citation>
    <scope>NUCLEOTIDE SEQUENCE</scope>
</reference>
<protein>
    <recommendedName>
        <fullName evidence="2">Membrane dipeptidase</fullName>
    </recommendedName>
</protein>
<dbReference type="EMBL" id="VSSQ01023391">
    <property type="protein sequence ID" value="MPM70292.1"/>
    <property type="molecule type" value="Genomic_DNA"/>
</dbReference>
<evidence type="ECO:0008006" key="2">
    <source>
        <dbReference type="Google" id="ProtNLM"/>
    </source>
</evidence>
<name>A0A645BY95_9ZZZZ</name>
<comment type="caution">
    <text evidence="1">The sequence shown here is derived from an EMBL/GenBank/DDBJ whole genome shotgun (WGS) entry which is preliminary data.</text>
</comment>
<dbReference type="Pfam" id="PF01244">
    <property type="entry name" value="Peptidase_M19"/>
    <property type="match status" value="1"/>
</dbReference>
<dbReference type="GO" id="GO:0006508">
    <property type="term" value="P:proteolysis"/>
    <property type="evidence" value="ECO:0007669"/>
    <property type="project" value="InterPro"/>
</dbReference>
<dbReference type="InterPro" id="IPR008257">
    <property type="entry name" value="Pept_M19"/>
</dbReference>
<dbReference type="Gene3D" id="3.20.20.140">
    <property type="entry name" value="Metal-dependent hydrolases"/>
    <property type="match status" value="1"/>
</dbReference>
<sequence length="61" mass="6847">MCGENCISLGCDFDGIPKTPVGMEDVTCIENLIEIMEKNFGMEIAEKIAYKNYLRVLKALM</sequence>
<dbReference type="SUPFAM" id="SSF51556">
    <property type="entry name" value="Metallo-dependent hydrolases"/>
    <property type="match status" value="1"/>
</dbReference>
<gene>
    <name evidence="1" type="ORF">SDC9_117247</name>
</gene>
<proteinExistence type="predicted"/>
<dbReference type="GO" id="GO:0070573">
    <property type="term" value="F:metallodipeptidase activity"/>
    <property type="evidence" value="ECO:0007669"/>
    <property type="project" value="InterPro"/>
</dbReference>
<accession>A0A645BY95</accession>
<dbReference type="PROSITE" id="PS51365">
    <property type="entry name" value="RENAL_DIPEPTIDASE_2"/>
    <property type="match status" value="1"/>
</dbReference>
<dbReference type="AlphaFoldDB" id="A0A645BY95"/>
<organism evidence="1">
    <name type="scientific">bioreactor metagenome</name>
    <dbReference type="NCBI Taxonomy" id="1076179"/>
    <lineage>
        <taxon>unclassified sequences</taxon>
        <taxon>metagenomes</taxon>
        <taxon>ecological metagenomes</taxon>
    </lineage>
</organism>